<dbReference type="InterPro" id="IPR003661">
    <property type="entry name" value="HisK_dim/P_dom"/>
</dbReference>
<dbReference type="InterPro" id="IPR003594">
    <property type="entry name" value="HATPase_dom"/>
</dbReference>
<dbReference type="Pfam" id="PF00512">
    <property type="entry name" value="HisKA"/>
    <property type="match status" value="1"/>
</dbReference>
<sequence>MSRHPSIQARLSVFLTLIILLTAVVSGISTFYAMFEEAQELQDDLLRQAAMLTQKNELAGDTGYTEIDNDTRIYIQPLSDNSRFNLPADGHEGFSDITDKQKGKPYRAYIHHYPDGSRFAFIQETEFRDDVAFDSAWHAVLPLLVLAPVAVLLSMLIIYTTLRPVAELSKQAETRNENDLSPLAAANIPQEIYGFTEAINHLLRRVGEGVYRQQRFIADAAHELRSPMTALSLQAERLNTRDLPADTVQLVNDLREGIRHNRRLLEQLLSMARAQSDEKRVHQTIQISRTCRRLIQDLYPLAEAKNIDLGAGCNDETELFGDETEIYTLLKTLTENAISYTPENGRVDVCVKARNGGCLIEVEDNGPGIAPEERERVFDPFYRILGSGTEGSGLGLSIAKTITERYGGRITLADAEQFGHGLKVSVWLPHGNIQEESGK</sequence>
<dbReference type="SMART" id="SM00388">
    <property type="entry name" value="HisKA"/>
    <property type="match status" value="1"/>
</dbReference>
<feature type="transmembrane region" description="Helical" evidence="11">
    <location>
        <begin position="12"/>
        <end position="35"/>
    </location>
</feature>
<dbReference type="SMART" id="SM00387">
    <property type="entry name" value="HATPase_c"/>
    <property type="match status" value="1"/>
</dbReference>
<keyword evidence="9" id="KW-0902">Two-component regulatory system</keyword>
<organism evidence="13 14">
    <name type="scientific">Neisseria dentiae</name>
    <dbReference type="NCBI Taxonomy" id="194197"/>
    <lineage>
        <taxon>Bacteria</taxon>
        <taxon>Pseudomonadati</taxon>
        <taxon>Pseudomonadota</taxon>
        <taxon>Betaproteobacteria</taxon>
        <taxon>Neisseriales</taxon>
        <taxon>Neisseriaceae</taxon>
        <taxon>Neisseria</taxon>
    </lineage>
</organism>
<keyword evidence="7 13" id="KW-0418">Kinase</keyword>
<dbReference type="InterPro" id="IPR036097">
    <property type="entry name" value="HisK_dim/P_sf"/>
</dbReference>
<dbReference type="GO" id="GO:0000155">
    <property type="term" value="F:phosphorelay sensor kinase activity"/>
    <property type="evidence" value="ECO:0007669"/>
    <property type="project" value="InterPro"/>
</dbReference>
<dbReference type="OrthoDB" id="8583694at2"/>
<dbReference type="PROSITE" id="PS50109">
    <property type="entry name" value="HIS_KIN"/>
    <property type="match status" value="1"/>
</dbReference>
<dbReference type="Gene3D" id="1.10.287.130">
    <property type="match status" value="1"/>
</dbReference>
<evidence type="ECO:0000256" key="4">
    <source>
        <dbReference type="ARBA" id="ARBA00022553"/>
    </source>
</evidence>
<evidence type="ECO:0000256" key="5">
    <source>
        <dbReference type="ARBA" id="ARBA00022679"/>
    </source>
</evidence>
<proteinExistence type="predicted"/>
<dbReference type="RefSeq" id="WP_085366945.1">
    <property type="nucleotide sequence ID" value="NZ_MTBO01000045.1"/>
</dbReference>
<gene>
    <name evidence="13" type="ORF">BWD09_11525</name>
</gene>
<evidence type="ECO:0000256" key="6">
    <source>
        <dbReference type="ARBA" id="ARBA00022692"/>
    </source>
</evidence>
<dbReference type="InterPro" id="IPR004358">
    <property type="entry name" value="Sig_transdc_His_kin-like_C"/>
</dbReference>
<dbReference type="PANTHER" id="PTHR45436:SF15">
    <property type="entry name" value="SENSOR HISTIDINE KINASE CUSS"/>
    <property type="match status" value="1"/>
</dbReference>
<dbReference type="PANTHER" id="PTHR45436">
    <property type="entry name" value="SENSOR HISTIDINE KINASE YKOH"/>
    <property type="match status" value="1"/>
</dbReference>
<dbReference type="SUPFAM" id="SSF55874">
    <property type="entry name" value="ATPase domain of HSP90 chaperone/DNA topoisomerase II/histidine kinase"/>
    <property type="match status" value="1"/>
</dbReference>
<keyword evidence="8 11" id="KW-1133">Transmembrane helix</keyword>
<evidence type="ECO:0000259" key="12">
    <source>
        <dbReference type="PROSITE" id="PS50109"/>
    </source>
</evidence>
<dbReference type="SUPFAM" id="SSF47384">
    <property type="entry name" value="Homodimeric domain of signal transducing histidine kinase"/>
    <property type="match status" value="1"/>
</dbReference>
<evidence type="ECO:0000313" key="13">
    <source>
        <dbReference type="EMBL" id="OSI14034.1"/>
    </source>
</evidence>
<dbReference type="STRING" id="194197.BWD09_11525"/>
<dbReference type="EC" id="2.7.13.3" evidence="3"/>
<dbReference type="PRINTS" id="PR00344">
    <property type="entry name" value="BCTRLSENSOR"/>
</dbReference>
<evidence type="ECO:0000256" key="10">
    <source>
        <dbReference type="ARBA" id="ARBA00023136"/>
    </source>
</evidence>
<name>A0A1X3D2V7_9NEIS</name>
<dbReference type="Pfam" id="PF02518">
    <property type="entry name" value="HATPase_c"/>
    <property type="match status" value="1"/>
</dbReference>
<keyword evidence="10 11" id="KW-0472">Membrane</keyword>
<evidence type="ECO:0000256" key="1">
    <source>
        <dbReference type="ARBA" id="ARBA00000085"/>
    </source>
</evidence>
<dbReference type="InterPro" id="IPR036890">
    <property type="entry name" value="HATPase_C_sf"/>
</dbReference>
<dbReference type="InterPro" id="IPR050428">
    <property type="entry name" value="TCS_sensor_his_kinase"/>
</dbReference>
<dbReference type="GO" id="GO:0005886">
    <property type="term" value="C:plasma membrane"/>
    <property type="evidence" value="ECO:0007669"/>
    <property type="project" value="TreeGrafter"/>
</dbReference>
<feature type="domain" description="Histidine kinase" evidence="12">
    <location>
        <begin position="219"/>
        <end position="432"/>
    </location>
</feature>
<accession>A0A1X3D2V7</accession>
<keyword evidence="14" id="KW-1185">Reference proteome</keyword>
<dbReference type="Gene3D" id="3.30.565.10">
    <property type="entry name" value="Histidine kinase-like ATPase, C-terminal domain"/>
    <property type="match status" value="1"/>
</dbReference>
<keyword evidence="4" id="KW-0597">Phosphoprotein</keyword>
<dbReference type="EMBL" id="MTBO01000045">
    <property type="protein sequence ID" value="OSI14034.1"/>
    <property type="molecule type" value="Genomic_DNA"/>
</dbReference>
<dbReference type="InterPro" id="IPR005467">
    <property type="entry name" value="His_kinase_dom"/>
</dbReference>
<comment type="caution">
    <text evidence="13">The sequence shown here is derived from an EMBL/GenBank/DDBJ whole genome shotgun (WGS) entry which is preliminary data.</text>
</comment>
<evidence type="ECO:0000256" key="9">
    <source>
        <dbReference type="ARBA" id="ARBA00023012"/>
    </source>
</evidence>
<evidence type="ECO:0000256" key="2">
    <source>
        <dbReference type="ARBA" id="ARBA00004141"/>
    </source>
</evidence>
<keyword evidence="5" id="KW-0808">Transferase</keyword>
<evidence type="ECO:0000256" key="11">
    <source>
        <dbReference type="SAM" id="Phobius"/>
    </source>
</evidence>
<reference evidence="14" key="1">
    <citation type="submission" date="2017-01" db="EMBL/GenBank/DDBJ databases">
        <authorList>
            <person name="Wolfgang W.J."/>
            <person name="Cole J."/>
            <person name="Wroblewski D."/>
            <person name="Mcginnis J."/>
            <person name="Musser K.A."/>
        </authorList>
    </citation>
    <scope>NUCLEOTIDE SEQUENCE [LARGE SCALE GENOMIC DNA]</scope>
    <source>
        <strain evidence="14">DSM 19151</strain>
    </source>
</reference>
<feature type="transmembrane region" description="Helical" evidence="11">
    <location>
        <begin position="136"/>
        <end position="162"/>
    </location>
</feature>
<evidence type="ECO:0000256" key="7">
    <source>
        <dbReference type="ARBA" id="ARBA00022777"/>
    </source>
</evidence>
<dbReference type="CDD" id="cd00082">
    <property type="entry name" value="HisKA"/>
    <property type="match status" value="1"/>
</dbReference>
<comment type="catalytic activity">
    <reaction evidence="1">
        <text>ATP + protein L-histidine = ADP + protein N-phospho-L-histidine.</text>
        <dbReference type="EC" id="2.7.13.3"/>
    </reaction>
</comment>
<keyword evidence="6 11" id="KW-0812">Transmembrane</keyword>
<protein>
    <recommendedName>
        <fullName evidence="3">histidine kinase</fullName>
        <ecNumber evidence="3">2.7.13.3</ecNumber>
    </recommendedName>
</protein>
<dbReference type="Proteomes" id="UP000193118">
    <property type="component" value="Unassembled WGS sequence"/>
</dbReference>
<evidence type="ECO:0000256" key="3">
    <source>
        <dbReference type="ARBA" id="ARBA00012438"/>
    </source>
</evidence>
<evidence type="ECO:0000256" key="8">
    <source>
        <dbReference type="ARBA" id="ARBA00022989"/>
    </source>
</evidence>
<comment type="subcellular location">
    <subcellularLocation>
        <location evidence="2">Membrane</location>
        <topology evidence="2">Multi-pass membrane protein</topology>
    </subcellularLocation>
</comment>
<dbReference type="AlphaFoldDB" id="A0A1X3D2V7"/>
<evidence type="ECO:0000313" key="14">
    <source>
        <dbReference type="Proteomes" id="UP000193118"/>
    </source>
</evidence>